<protein>
    <submittedName>
        <fullName evidence="3">Uncharacterized protein</fullName>
    </submittedName>
</protein>
<keyword evidence="2" id="KW-0472">Membrane</keyword>
<dbReference type="AlphaFoldDB" id="A0A3P1CAI0"/>
<feature type="transmembrane region" description="Helical" evidence="2">
    <location>
        <begin position="90"/>
        <end position="109"/>
    </location>
</feature>
<keyword evidence="2" id="KW-1133">Transmembrane helix</keyword>
<dbReference type="EMBL" id="RQJP01000007">
    <property type="protein sequence ID" value="RRB10331.1"/>
    <property type="molecule type" value="Genomic_DNA"/>
</dbReference>
<proteinExistence type="predicted"/>
<sequence length="213" mass="23922">MITDDNKWTFIEAFLAGKLDASAQELVRRKMDEDPVFRTDVLIQQALNREIEAQQQAEERDLVAKFMANRPKPGIVRPLPVPIPIWRQTWVRAAAVIALVMGLGWVFFYNRQPETLAVQIVYDQRGLGMAGDSASQQTTFPVEFNSRGPAGGEYSSGANGIRLYFPDLPANAKQWTLRDDPQQGGYLLKTPEGPTYQLDKDTFGARKPLQPVN</sequence>
<dbReference type="Proteomes" id="UP000274271">
    <property type="component" value="Unassembled WGS sequence"/>
</dbReference>
<evidence type="ECO:0000256" key="1">
    <source>
        <dbReference type="SAM" id="MobiDB-lite"/>
    </source>
</evidence>
<accession>A0A3P1CAI0</accession>
<evidence type="ECO:0000313" key="3">
    <source>
        <dbReference type="EMBL" id="RRB10331.1"/>
    </source>
</evidence>
<keyword evidence="4" id="KW-1185">Reference proteome</keyword>
<name>A0A3P1CAI0_9BACT</name>
<dbReference type="RefSeq" id="WP_124910344.1">
    <property type="nucleotide sequence ID" value="NZ_RQJP01000007.1"/>
</dbReference>
<organism evidence="3 4">
    <name type="scientific">Larkinella knui</name>
    <dbReference type="NCBI Taxonomy" id="2025310"/>
    <lineage>
        <taxon>Bacteria</taxon>
        <taxon>Pseudomonadati</taxon>
        <taxon>Bacteroidota</taxon>
        <taxon>Cytophagia</taxon>
        <taxon>Cytophagales</taxon>
        <taxon>Spirosomataceae</taxon>
        <taxon>Larkinella</taxon>
    </lineage>
</organism>
<dbReference type="OrthoDB" id="953321at2"/>
<feature type="region of interest" description="Disordered" evidence="1">
    <location>
        <begin position="181"/>
        <end position="213"/>
    </location>
</feature>
<evidence type="ECO:0000256" key="2">
    <source>
        <dbReference type="SAM" id="Phobius"/>
    </source>
</evidence>
<gene>
    <name evidence="3" type="ORF">EHT87_29330</name>
</gene>
<evidence type="ECO:0000313" key="4">
    <source>
        <dbReference type="Proteomes" id="UP000274271"/>
    </source>
</evidence>
<comment type="caution">
    <text evidence="3">The sequence shown here is derived from an EMBL/GenBank/DDBJ whole genome shotgun (WGS) entry which is preliminary data.</text>
</comment>
<reference evidence="3 4" key="1">
    <citation type="submission" date="2018-11" db="EMBL/GenBank/DDBJ databases">
        <authorList>
            <person name="Zhou Z."/>
            <person name="Wang G."/>
        </authorList>
    </citation>
    <scope>NUCLEOTIDE SEQUENCE [LARGE SCALE GENOMIC DNA]</scope>
    <source>
        <strain evidence="3 4">KCTC42998</strain>
    </source>
</reference>
<keyword evidence="2" id="KW-0812">Transmembrane</keyword>